<dbReference type="SUPFAM" id="SSF49265">
    <property type="entry name" value="Fibronectin type III"/>
    <property type="match status" value="1"/>
</dbReference>
<dbReference type="CDD" id="cd01951">
    <property type="entry name" value="lectin_L-type"/>
    <property type="match status" value="1"/>
</dbReference>
<dbReference type="SMART" id="SM00060">
    <property type="entry name" value="FN3"/>
    <property type="match status" value="3"/>
</dbReference>
<dbReference type="PROSITE" id="PS50853">
    <property type="entry name" value="FN3"/>
    <property type="match status" value="1"/>
</dbReference>
<dbReference type="InterPro" id="IPR056573">
    <property type="entry name" value="Lectin_L-type_dom"/>
</dbReference>
<dbReference type="Gene3D" id="2.60.120.200">
    <property type="match status" value="1"/>
</dbReference>
<dbReference type="CDD" id="cd00063">
    <property type="entry name" value="FN3"/>
    <property type="match status" value="1"/>
</dbReference>
<dbReference type="InterPro" id="IPR001220">
    <property type="entry name" value="Legume_lectin_dom"/>
</dbReference>
<dbReference type="InterPro" id="IPR001119">
    <property type="entry name" value="SLH_dom"/>
</dbReference>
<evidence type="ECO:0000313" key="4">
    <source>
        <dbReference type="Proteomes" id="UP000310636"/>
    </source>
</evidence>
<dbReference type="InterPro" id="IPR036116">
    <property type="entry name" value="FN3_sf"/>
</dbReference>
<dbReference type="Proteomes" id="UP000310636">
    <property type="component" value="Unassembled WGS sequence"/>
</dbReference>
<dbReference type="InterPro" id="IPR013783">
    <property type="entry name" value="Ig-like_fold"/>
</dbReference>
<feature type="domain" description="SLH" evidence="2">
    <location>
        <begin position="2676"/>
        <end position="2739"/>
    </location>
</feature>
<feature type="domain" description="SLH" evidence="2">
    <location>
        <begin position="2746"/>
        <end position="2808"/>
    </location>
</feature>
<dbReference type="InterPro" id="IPR025883">
    <property type="entry name" value="Cadherin-like_domain"/>
</dbReference>
<protein>
    <submittedName>
        <fullName evidence="3">Uncharacterized protein</fullName>
    </submittedName>
</protein>
<sequence length="2808" mass="299753">MKGSIGRLFSRRRIAAVLAWMLALQLVLSGYSSGSRVAGAEPEKPVKYITFLYTDFVQASNRLVFNGSSSYVGSGGDSGNLRLTPNQGDKYGTVFNKEKVSLRAGTGFSTYFTFKMTSPGGTTGTPPGADGIVFALQTRSNSAGSLGGGMGFENITNSVGIEFDTFNNGSSQWGNNGDPSDNHVAVDFNGVVTHGKNGNPAAVNVTGIDFNSGSDVHAWIDYSTVEQKLYVYLSSNANRPTTPTLTQSNVNLQSYLGAEEIYAGFTAATGSAWQNHDIEQWYFTNKYDPIDLNSATYVEAPSIFSVTSAVYEPPVPPSVEGAVYRKADVRLVDSKGNPGPDLNLIVEKEDNVTFLDPDNDLAPLDTAPSLATDSNGQATYYYMATDIAQAVPSFRISTEYGAYYDLKITVAPTVETGEPIPQYIADNPTDQRAVIPVQVVNTGGENTIWGVDYREKTDDDSNVWIPYSGTVPKAVLDTSGTYNVTLQGLKEDTYYEVRAYAINSKGEDKGEAKTFAVQMPMPKEQLTYLNAGPSKIYRDDAEYATVVGQNLYWLLKRLPHTDLSVKLTGEDNTEYVIPRSDIQSPTNNSLKIKLPTISGEKLPLGKYDISIGHEYFDSKLFENAIELTDDPAYRSINYEVVTVENPKVRPDPNDVEEIELRGPFVVNASEPNIYRLRDTNSVVTLNDNLLFKGTDLTVDKSTGEITGNGRFYVNGKNTIPLLSTYTVYEGQFSFTPATFRFTLNGGLAGAASDLTGLNMPVSVNSFTFIKGGIRISGSANLGFKAAGTTIGASADVEALEFKQNRFDLAAKFEVPAEFKSGPLESAALRFSIDTRVPQFGVGASAELKKAKIGFDIDLLIVDKKLDSISFAVQKEMKLGSTGAQLTKLGGGVSNMTALSQAPLTFSVLAGMSDYITPKLAGTYMVNGNDLKVSLSANHFEASGKLAIYKINIAGVNMFVVFNPTGYKGYNRAGFDFDAQINIIDIIVGQVAASYFQGSSFAGYAKAAVQIPGSVPLVGGYKLTSAEVGVDSSRFKGALSVIGIGFTVKYPFSTKSFDWDVDLSSTIKNVANAVVNTAKSIYNTVSSWFWYTDPNTAGEWTAADTGDIPGVTGEKLFSASDIRSTAFGTYNAAKLATVVAETNPSVEKSGGKLVHSFAVDKAYSGLIAIEGEQANLSLTRPNGAPYEIVFESEDEAKINAYYDESADKTVVAVDLTPGTWKLSSANSLSLAIHKVLFRHSSLSLADAAELLDGSDVQSMIPVTFAKRGKYLVELEETVADALLLKSDGRPYATEASSASEAYNTQWVAEDGKLYLLVEAPEAGTWYAIAGAEAHANLYRMASDASMSEALAWIEGSEFVSAANFTGLKGSRVLLEIQGASTETKLYRPDGTEYPLVTDSSDEDWNAVFDASQGVIRALVDVDQEGVWLVKSNGFTDSFGLTLSGRMTMEELTDETSTITYSLRIGEKGKYLFDIAGGDASTKIYGINGQEVAVITDENAANRNAIVDAEGLMVTVDASAAGTIKIKTKLNASIKQYLLTPIPEVTKLKASAQLARNTYEVEWKVENAKQDTKVSLILANGDKDEEGKIVPVGDVLASDLPATGIRTVTLPEGYLPGDYYLAVVADSESYGPIYKTLNDPLTYQAVKMQPKPTSVQATAIGNGEVRISFTDPGYAETTSYRIYPADVNGNVDFNGTSYEGEVASGNGANQTIVLSGIETGVDYRFRVMAIKAEYGTIAGVNDDTLINLYVSELSDPASVTLPVPNPAKLTVSYLDDGDSVPLQTYYPYNVTDETLAGLTAEEKQALQHTLAVTSASDVVLKAQSDQNATIKLYVDGDEVAASGGTPGEFHLGELSEKAYTIEVEAVNSAGDVSYSYGRLVVDRTAPYLYLKTAVNGQVIEGDRVKLEGVSEAGVTLTINDTVVPVDAMGHYIYYAAIPATGSLPIEMIAIDQAGNETIHRLEVFSSGEAVAGETAVDLGALGTDDGIFTSTFESSVADYELGLDVRTKQLRVWAVPVDPEATVTIAGQAADEQFSAQVPVTLGMTIPIVVTGADGIATKSYSIEVKSESDLASLSGLELEGILSDNTASEESVELSRSFNGSVDSYDVAVSSDIESVKVTPTVAAAGSLIRVGEAVVASGQASAAIPIATSEAGTTITVDVLSLNEASAATPDWTLATTYTLHVTRAASSDASLAQLQLSGISMTPSVFDSEVFEYNARVGASVESVQLNYAAADSDAAVTLNGDNVSSSGTSSLVLNQGTNRFALNVQAKDGSEQTYQIVIYKDKEFSQALLLSDLSVDGLELTREFAPLVRNYAVTKETLGSSVKITAVANVEGATVKVNGVVVDDNDIALANLNVGDNSVLIQVESPDKSETNLYSIGITRSFVGGGSSSETFNVKVNNGDNDKIAKGVKTEENGKTILKVTFLADETKKLLESEGANPVITIDAGMTPDRMTTELTADLVEKMKEKDAILFFDAGGSTYRLPTSAIDLTQIRNTFSSGSLEDIVVKVDIRLVGEDESQSIAKQAAASGAAVIGTPVEFTITYTYNGRTIEADRFSEYVQRSIALPEGTAASQITTGVRIAEDGTLQHIPTVVTRVGDREFAVMNSFTNSVYTLISNKATFPDIAGKWSQDAIENLASRKILAGQGDGTFAPTRGVTRAEFAAMIVRALGLPTQADGSFSDVKTKDWYASSVASAKAYGLINGYTDGTFRPQQTITRAEAVAILNKAWVLVGKSAISESDSALTLEKVVDQADIPTWSRAAIGSALQLGLLTGYVDGSVKPLRTVTREETAAMLQNLLIRSDLIDSN</sequence>
<organism evidence="3 4">
    <name type="scientific">Cohnella fermenti</name>
    <dbReference type="NCBI Taxonomy" id="2565925"/>
    <lineage>
        <taxon>Bacteria</taxon>
        <taxon>Bacillati</taxon>
        <taxon>Bacillota</taxon>
        <taxon>Bacilli</taxon>
        <taxon>Bacillales</taxon>
        <taxon>Paenibacillaceae</taxon>
        <taxon>Cohnella</taxon>
    </lineage>
</organism>
<evidence type="ECO:0000259" key="2">
    <source>
        <dbReference type="PROSITE" id="PS51272"/>
    </source>
</evidence>
<feature type="domain" description="SLH" evidence="2">
    <location>
        <begin position="2617"/>
        <end position="2675"/>
    </location>
</feature>
<dbReference type="Pfam" id="PF00395">
    <property type="entry name" value="SLH"/>
    <property type="match status" value="3"/>
</dbReference>
<dbReference type="OrthoDB" id="9807519at2"/>
<dbReference type="InterPro" id="IPR013320">
    <property type="entry name" value="ConA-like_dom_sf"/>
</dbReference>
<dbReference type="Pfam" id="PF00139">
    <property type="entry name" value="Lectin_legB"/>
    <property type="match status" value="1"/>
</dbReference>
<evidence type="ECO:0000313" key="3">
    <source>
        <dbReference type="EMBL" id="THF73766.1"/>
    </source>
</evidence>
<feature type="domain" description="Fibronectin type-III" evidence="1">
    <location>
        <begin position="1649"/>
        <end position="1762"/>
    </location>
</feature>
<evidence type="ECO:0000259" key="1">
    <source>
        <dbReference type="PROSITE" id="PS50853"/>
    </source>
</evidence>
<reference evidence="3 4" key="1">
    <citation type="submission" date="2019-04" db="EMBL/GenBank/DDBJ databases">
        <title>Cohnella sp. nov. isolated from preserved vegetables.</title>
        <authorList>
            <person name="Lin S.-Y."/>
            <person name="Hung M.-H."/>
            <person name="Young C.-C."/>
        </authorList>
    </citation>
    <scope>NUCLEOTIDE SEQUENCE [LARGE SCALE GENOMIC DNA]</scope>
    <source>
        <strain evidence="3 4">CC-MHH1044</strain>
    </source>
</reference>
<dbReference type="Pfam" id="PF12733">
    <property type="entry name" value="Cadherin-like"/>
    <property type="match status" value="4"/>
</dbReference>
<keyword evidence="4" id="KW-1185">Reference proteome</keyword>
<dbReference type="SUPFAM" id="SSF49899">
    <property type="entry name" value="Concanavalin A-like lectins/glucanases"/>
    <property type="match status" value="1"/>
</dbReference>
<dbReference type="InterPro" id="IPR050258">
    <property type="entry name" value="Leguminous_Lectin"/>
</dbReference>
<dbReference type="GO" id="GO:0030246">
    <property type="term" value="F:carbohydrate binding"/>
    <property type="evidence" value="ECO:0007669"/>
    <property type="project" value="InterPro"/>
</dbReference>
<comment type="caution">
    <text evidence="3">The sequence shown here is derived from an EMBL/GenBank/DDBJ whole genome shotgun (WGS) entry which is preliminary data.</text>
</comment>
<name>A0A4S4BH16_9BACL</name>
<proteinExistence type="predicted"/>
<dbReference type="PANTHER" id="PTHR32401">
    <property type="entry name" value="CONCANAVALIN A-LIKE LECTIN FAMILY PROTEIN"/>
    <property type="match status" value="1"/>
</dbReference>
<gene>
    <name evidence="3" type="ORF">E6C55_27630</name>
</gene>
<dbReference type="PROSITE" id="PS51272">
    <property type="entry name" value="SLH"/>
    <property type="match status" value="3"/>
</dbReference>
<dbReference type="InterPro" id="IPR003961">
    <property type="entry name" value="FN3_dom"/>
</dbReference>
<dbReference type="Gene3D" id="2.60.40.10">
    <property type="entry name" value="Immunoglobulins"/>
    <property type="match status" value="1"/>
</dbReference>
<accession>A0A4S4BH16</accession>
<dbReference type="EMBL" id="SSOB01000049">
    <property type="protein sequence ID" value="THF73766.1"/>
    <property type="molecule type" value="Genomic_DNA"/>
</dbReference>
<dbReference type="RefSeq" id="WP_136373066.1">
    <property type="nucleotide sequence ID" value="NZ_SSOB01000049.1"/>
</dbReference>
<dbReference type="PANTHER" id="PTHR32401:SF48">
    <property type="entry name" value="LEGUME LECTIN DOMAIN-CONTAINING PROTEIN"/>
    <property type="match status" value="1"/>
</dbReference>